<reference evidence="1 2" key="1">
    <citation type="journal article" date="2019" name="Commun. Biol.">
        <title>The bagworm genome reveals a unique fibroin gene that provides high tensile strength.</title>
        <authorList>
            <person name="Kono N."/>
            <person name="Nakamura H."/>
            <person name="Ohtoshi R."/>
            <person name="Tomita M."/>
            <person name="Numata K."/>
            <person name="Arakawa K."/>
        </authorList>
    </citation>
    <scope>NUCLEOTIDE SEQUENCE [LARGE SCALE GENOMIC DNA]</scope>
</reference>
<evidence type="ECO:0000313" key="1">
    <source>
        <dbReference type="EMBL" id="GBP11235.1"/>
    </source>
</evidence>
<comment type="caution">
    <text evidence="1">The sequence shown here is derived from an EMBL/GenBank/DDBJ whole genome shotgun (WGS) entry which is preliminary data.</text>
</comment>
<dbReference type="EMBL" id="BGZK01000045">
    <property type="protein sequence ID" value="GBP11235.1"/>
    <property type="molecule type" value="Genomic_DNA"/>
</dbReference>
<proteinExistence type="predicted"/>
<dbReference type="AlphaFoldDB" id="A0A4C1TAT4"/>
<organism evidence="1 2">
    <name type="scientific">Eumeta variegata</name>
    <name type="common">Bagworm moth</name>
    <name type="synonym">Eumeta japonica</name>
    <dbReference type="NCBI Taxonomy" id="151549"/>
    <lineage>
        <taxon>Eukaryota</taxon>
        <taxon>Metazoa</taxon>
        <taxon>Ecdysozoa</taxon>
        <taxon>Arthropoda</taxon>
        <taxon>Hexapoda</taxon>
        <taxon>Insecta</taxon>
        <taxon>Pterygota</taxon>
        <taxon>Neoptera</taxon>
        <taxon>Endopterygota</taxon>
        <taxon>Lepidoptera</taxon>
        <taxon>Glossata</taxon>
        <taxon>Ditrysia</taxon>
        <taxon>Tineoidea</taxon>
        <taxon>Psychidae</taxon>
        <taxon>Oiketicinae</taxon>
        <taxon>Eumeta</taxon>
    </lineage>
</organism>
<name>A0A4C1TAT4_EUMVA</name>
<dbReference type="Proteomes" id="UP000299102">
    <property type="component" value="Unassembled WGS sequence"/>
</dbReference>
<keyword evidence="2" id="KW-1185">Reference proteome</keyword>
<evidence type="ECO:0000313" key="2">
    <source>
        <dbReference type="Proteomes" id="UP000299102"/>
    </source>
</evidence>
<protein>
    <submittedName>
        <fullName evidence="1">Uncharacterized protein</fullName>
    </submittedName>
</protein>
<gene>
    <name evidence="1" type="ORF">EVAR_6047_1</name>
</gene>
<sequence length="83" mass="9517">MAFGRGPLIEYLSGVGYRPEGGARRRVIGNSSYTKSNKTCNASEMVESLHLFPWVSKEARHDDCQSILPEVKRQRSREDRKYL</sequence>
<accession>A0A4C1TAT4</accession>